<name>A0A382ZGE3_9ZZZZ</name>
<feature type="transmembrane region" description="Helical" evidence="1">
    <location>
        <begin position="61"/>
        <end position="82"/>
    </location>
</feature>
<evidence type="ECO:0000256" key="1">
    <source>
        <dbReference type="SAM" id="Phobius"/>
    </source>
</evidence>
<gene>
    <name evidence="2" type="ORF">METZ01_LOCUS446622</name>
</gene>
<keyword evidence="1" id="KW-0812">Transmembrane</keyword>
<feature type="transmembrane region" description="Helical" evidence="1">
    <location>
        <begin position="26"/>
        <end position="49"/>
    </location>
</feature>
<feature type="non-terminal residue" evidence="2">
    <location>
        <position position="85"/>
    </location>
</feature>
<protein>
    <submittedName>
        <fullName evidence="2">Uncharacterized protein</fullName>
    </submittedName>
</protein>
<sequence>MNEGNSFQVDLPESLRGKFRSLERKLWLVDTVIALCGLAAGLMVSYLLLFLSDRFWATPSGWRILFTAAGLGVAAYFAWFWVSHW</sequence>
<dbReference type="AlphaFoldDB" id="A0A382ZGE3"/>
<accession>A0A382ZGE3</accession>
<dbReference type="EMBL" id="UINC01183163">
    <property type="protein sequence ID" value="SVD93768.1"/>
    <property type="molecule type" value="Genomic_DNA"/>
</dbReference>
<evidence type="ECO:0000313" key="2">
    <source>
        <dbReference type="EMBL" id="SVD93768.1"/>
    </source>
</evidence>
<proteinExistence type="predicted"/>
<organism evidence="2">
    <name type="scientific">marine metagenome</name>
    <dbReference type="NCBI Taxonomy" id="408172"/>
    <lineage>
        <taxon>unclassified sequences</taxon>
        <taxon>metagenomes</taxon>
        <taxon>ecological metagenomes</taxon>
    </lineage>
</organism>
<reference evidence="2" key="1">
    <citation type="submission" date="2018-05" db="EMBL/GenBank/DDBJ databases">
        <authorList>
            <person name="Lanie J.A."/>
            <person name="Ng W.-L."/>
            <person name="Kazmierczak K.M."/>
            <person name="Andrzejewski T.M."/>
            <person name="Davidsen T.M."/>
            <person name="Wayne K.J."/>
            <person name="Tettelin H."/>
            <person name="Glass J.I."/>
            <person name="Rusch D."/>
            <person name="Podicherti R."/>
            <person name="Tsui H.-C.T."/>
            <person name="Winkler M.E."/>
        </authorList>
    </citation>
    <scope>NUCLEOTIDE SEQUENCE</scope>
</reference>
<keyword evidence="1" id="KW-0472">Membrane</keyword>
<keyword evidence="1" id="KW-1133">Transmembrane helix</keyword>